<protein>
    <recommendedName>
        <fullName evidence="1">Phage tail collar domain-containing protein</fullName>
    </recommendedName>
</protein>
<proteinExistence type="predicted"/>
<dbReference type="AlphaFoldDB" id="A0A179SHI5"/>
<feature type="domain" description="Phage tail collar" evidence="1">
    <location>
        <begin position="7"/>
        <end position="63"/>
    </location>
</feature>
<dbReference type="STRING" id="427683.A5481_02760"/>
<dbReference type="Proteomes" id="UP000078316">
    <property type="component" value="Unassembled WGS sequence"/>
</dbReference>
<evidence type="ECO:0000313" key="2">
    <source>
        <dbReference type="EMBL" id="OAS26909.1"/>
    </source>
</evidence>
<organism evidence="2 3">
    <name type="scientific">Methylobacterium platani</name>
    <dbReference type="NCBI Taxonomy" id="427683"/>
    <lineage>
        <taxon>Bacteria</taxon>
        <taxon>Pseudomonadati</taxon>
        <taxon>Pseudomonadota</taxon>
        <taxon>Alphaproteobacteria</taxon>
        <taxon>Hyphomicrobiales</taxon>
        <taxon>Methylobacteriaceae</taxon>
        <taxon>Methylobacterium</taxon>
    </lineage>
</organism>
<reference evidence="2 3" key="1">
    <citation type="submission" date="2016-04" db="EMBL/GenBank/DDBJ databases">
        <authorList>
            <person name="Evans L.H."/>
            <person name="Alamgir A."/>
            <person name="Owens N."/>
            <person name="Weber N.D."/>
            <person name="Virtaneva K."/>
            <person name="Barbian K."/>
            <person name="Babar A."/>
            <person name="Rosenke K."/>
        </authorList>
    </citation>
    <scope>NUCLEOTIDE SEQUENCE [LARGE SCALE GENOMIC DNA]</scope>
    <source>
        <strain evidence="2 3">PMB02</strain>
    </source>
</reference>
<dbReference type="EMBL" id="LWHQ01000007">
    <property type="protein sequence ID" value="OAS26909.1"/>
    <property type="molecule type" value="Genomic_DNA"/>
</dbReference>
<dbReference type="RefSeq" id="WP_048435078.1">
    <property type="nucleotide sequence ID" value="NZ_LWHQ01000007.1"/>
</dbReference>
<comment type="caution">
    <text evidence="2">The sequence shown here is derived from an EMBL/GenBank/DDBJ whole genome shotgun (WGS) entry which is preliminary data.</text>
</comment>
<evidence type="ECO:0000313" key="3">
    <source>
        <dbReference type="Proteomes" id="UP000078316"/>
    </source>
</evidence>
<name>A0A179SHI5_9HYPH</name>
<gene>
    <name evidence="2" type="ORF">A5481_02760</name>
</gene>
<dbReference type="OrthoDB" id="9810174at2"/>
<dbReference type="SUPFAM" id="SSF88874">
    <property type="entry name" value="Receptor-binding domain of short tail fibre protein gp12"/>
    <property type="match status" value="1"/>
</dbReference>
<evidence type="ECO:0000259" key="1">
    <source>
        <dbReference type="Pfam" id="PF07484"/>
    </source>
</evidence>
<dbReference type="InterPro" id="IPR011083">
    <property type="entry name" value="Phage_tail_collar_dom"/>
</dbReference>
<dbReference type="InterPro" id="IPR037053">
    <property type="entry name" value="Phage_tail_collar_dom_sf"/>
</dbReference>
<dbReference type="Pfam" id="PF07484">
    <property type="entry name" value="Collar"/>
    <property type="match status" value="1"/>
</dbReference>
<sequence length="179" mass="18898">MTDFYLGQIIMFAGPYEPTNWKYCAGQILQIQQYNALYGVLGTTYGGDGRITFALPDLRSRVPVGTGQSPGLSAYRLGATGGVETVTLTPQQMPAHNHTTALSAFNGPGTTNIPTNAVLAQPNDGTGVNINAYAQAAPNVTMSQSVSGVAGSGLPHANIQPYQVMNYIICVNGLFPMRN</sequence>
<accession>A0A179SHI5</accession>
<dbReference type="Gene3D" id="3.90.1340.10">
    <property type="entry name" value="Phage tail collar domain"/>
    <property type="match status" value="1"/>
</dbReference>